<gene>
    <name evidence="1" type="ORF">DSO57_1034108</name>
</gene>
<dbReference type="EMBL" id="QTSX02000989">
    <property type="protein sequence ID" value="KAJ9083498.1"/>
    <property type="molecule type" value="Genomic_DNA"/>
</dbReference>
<keyword evidence="2" id="KW-1185">Reference proteome</keyword>
<accession>A0ACC2U8Y5</accession>
<name>A0ACC2U8Y5_9FUNG</name>
<comment type="caution">
    <text evidence="1">The sequence shown here is derived from an EMBL/GenBank/DDBJ whole genome shotgun (WGS) entry which is preliminary data.</text>
</comment>
<sequence>MASWWLVPPRWEPDFVSLSPSLTDSLTDHSFYESEGNSEPTKERCTKKAKAAKESTSSSDKKKEASKQASKNPSPPDGSSSPPSYDPQDEPEEYSKKFKASGHMAWDLLAIQNIFNVDREIKVPKRFPQYFLIMSVKGGPGYLAENYKFNCNNQKQQSKSKHFICEDKTFGAQLNTKG</sequence>
<reference evidence="1" key="1">
    <citation type="submission" date="2022-04" db="EMBL/GenBank/DDBJ databases">
        <title>Genome of the entomopathogenic fungus Entomophthora muscae.</title>
        <authorList>
            <person name="Elya C."/>
            <person name="Lovett B.R."/>
            <person name="Lee E."/>
            <person name="Macias A.M."/>
            <person name="Hajek A.E."/>
            <person name="De Bivort B.L."/>
            <person name="Kasson M.T."/>
            <person name="De Fine Licht H.H."/>
            <person name="Stajich J.E."/>
        </authorList>
    </citation>
    <scope>NUCLEOTIDE SEQUENCE</scope>
    <source>
        <strain evidence="1">Berkeley</strain>
    </source>
</reference>
<proteinExistence type="predicted"/>
<dbReference type="Proteomes" id="UP001165960">
    <property type="component" value="Unassembled WGS sequence"/>
</dbReference>
<organism evidence="1 2">
    <name type="scientific">Entomophthora muscae</name>
    <dbReference type="NCBI Taxonomy" id="34485"/>
    <lineage>
        <taxon>Eukaryota</taxon>
        <taxon>Fungi</taxon>
        <taxon>Fungi incertae sedis</taxon>
        <taxon>Zoopagomycota</taxon>
        <taxon>Entomophthoromycotina</taxon>
        <taxon>Entomophthoromycetes</taxon>
        <taxon>Entomophthorales</taxon>
        <taxon>Entomophthoraceae</taxon>
        <taxon>Entomophthora</taxon>
    </lineage>
</organism>
<evidence type="ECO:0000313" key="2">
    <source>
        <dbReference type="Proteomes" id="UP001165960"/>
    </source>
</evidence>
<evidence type="ECO:0000313" key="1">
    <source>
        <dbReference type="EMBL" id="KAJ9083498.1"/>
    </source>
</evidence>
<protein>
    <submittedName>
        <fullName evidence="1">Uncharacterized protein</fullName>
    </submittedName>
</protein>